<proteinExistence type="predicted"/>
<dbReference type="Proteomes" id="UP000509345">
    <property type="component" value="Chromosome"/>
</dbReference>
<evidence type="ECO:0000313" key="2">
    <source>
        <dbReference type="EMBL" id="QKW46349.1"/>
    </source>
</evidence>
<keyword evidence="4" id="KW-1185">Reference proteome</keyword>
<dbReference type="Proteomes" id="UP001456562">
    <property type="component" value="Unassembled WGS sequence"/>
</dbReference>
<name>A0A7H8MW62_STRMI</name>
<dbReference type="EMBL" id="JBEJUE010000031">
    <property type="protein sequence ID" value="MER0428072.1"/>
    <property type="molecule type" value="Genomic_DNA"/>
</dbReference>
<dbReference type="RefSeq" id="WP_176144892.1">
    <property type="nucleotide sequence ID" value="NZ_CP054926.1"/>
</dbReference>
<sequence>MTDLASPRWVIRFVESGESVPGETFTIFISEDDSGDGRHFDLQCMLSEPSAQNVRLELDSYCIVNEAGGVHYGGLEEVSLLPENLILRFRDDAVEELELSSNVVTLGIDPTIDVEEVRAGLRKVLSYGNPHKVPNMNL</sequence>
<dbReference type="GeneID" id="87635411"/>
<evidence type="ECO:0000313" key="3">
    <source>
        <dbReference type="Proteomes" id="UP000509345"/>
    </source>
</evidence>
<gene>
    <name evidence="1" type="ORF">ABR748_28235</name>
    <name evidence="2" type="ORF">HUT09_29505</name>
</gene>
<accession>A0A7H8MW62</accession>
<protein>
    <submittedName>
        <fullName evidence="1">Imm10 family immunity protein</fullName>
    </submittedName>
</protein>
<dbReference type="EMBL" id="CP054926">
    <property type="protein sequence ID" value="QKW46349.1"/>
    <property type="molecule type" value="Genomic_DNA"/>
</dbReference>
<reference evidence="2 3" key="1">
    <citation type="submission" date="2020-06" db="EMBL/GenBank/DDBJ databases">
        <title>Genome mining for natural products.</title>
        <authorList>
            <person name="Zhang B."/>
            <person name="Shi J."/>
            <person name="Ge H."/>
        </authorList>
    </citation>
    <scope>NUCLEOTIDE SEQUENCE [LARGE SCALE GENOMIC DNA]</scope>
    <source>
        <strain evidence="2 3">NA06532</strain>
    </source>
</reference>
<evidence type="ECO:0000313" key="1">
    <source>
        <dbReference type="EMBL" id="MER0428072.1"/>
    </source>
</evidence>
<dbReference type="AlphaFoldDB" id="A0A7H8MW62"/>
<reference evidence="1 4" key="2">
    <citation type="submission" date="2024-01" db="EMBL/GenBank/DDBJ databases">
        <title>Metagenomic exploration of the rhizosphere soil microbial community and their significance in facilitating the development of wild simulated ginseng.</title>
        <authorList>
            <person name="Huang J."/>
        </authorList>
    </citation>
    <scope>NUCLEOTIDE SEQUENCE [LARGE SCALE GENOMIC DNA]</scope>
    <source>
        <strain evidence="1 4">WY141</strain>
    </source>
</reference>
<evidence type="ECO:0000313" key="4">
    <source>
        <dbReference type="Proteomes" id="UP001456562"/>
    </source>
</evidence>
<organism evidence="2 3">
    <name type="scientific">Streptomyces microflavus</name>
    <name type="common">Streptomyces lipmanii</name>
    <dbReference type="NCBI Taxonomy" id="1919"/>
    <lineage>
        <taxon>Bacteria</taxon>
        <taxon>Bacillati</taxon>
        <taxon>Actinomycetota</taxon>
        <taxon>Actinomycetes</taxon>
        <taxon>Kitasatosporales</taxon>
        <taxon>Streptomycetaceae</taxon>
        <taxon>Streptomyces</taxon>
    </lineage>
</organism>